<evidence type="ECO:0000256" key="10">
    <source>
        <dbReference type="ARBA" id="ARBA00022792"/>
    </source>
</evidence>
<keyword evidence="5 17" id="KW-0813">Transport</keyword>
<evidence type="ECO:0000256" key="1">
    <source>
        <dbReference type="ARBA" id="ARBA00002566"/>
    </source>
</evidence>
<comment type="subcellular location">
    <subcellularLocation>
        <location evidence="2">Mitochondrion inner membrane</location>
        <topology evidence="2">Multi-pass membrane protein</topology>
    </subcellularLocation>
</comment>
<keyword evidence="11 17" id="KW-0249">Electron transport</keyword>
<evidence type="ECO:0000256" key="11">
    <source>
        <dbReference type="ARBA" id="ARBA00022982"/>
    </source>
</evidence>
<gene>
    <name evidence="20" type="primary">cytb</name>
</gene>
<dbReference type="SUPFAM" id="SSF81648">
    <property type="entry name" value="a domain/subunit of cytochrome bc1 complex (Ubiquinol-cytochrome c reductase)"/>
    <property type="match status" value="1"/>
</dbReference>
<dbReference type="PANTHER" id="PTHR19271">
    <property type="entry name" value="CYTOCHROME B"/>
    <property type="match status" value="1"/>
</dbReference>
<evidence type="ECO:0000256" key="4">
    <source>
        <dbReference type="ARBA" id="ARBA00013531"/>
    </source>
</evidence>
<dbReference type="Pfam" id="PF00033">
    <property type="entry name" value="Cytochrome_B"/>
    <property type="match status" value="1"/>
</dbReference>
<keyword evidence="8 17" id="KW-0812">Transmembrane</keyword>
<keyword evidence="7 17" id="KW-0679">Respiratory chain</keyword>
<proteinExistence type="inferred from homology"/>
<comment type="subunit">
    <text evidence="3">The main subunits of complex b-c1 are: cytochrome b, cytochrome c1 and the Rieske protein.</text>
</comment>
<name>A5H112_GLOPA</name>
<evidence type="ECO:0000313" key="20">
    <source>
        <dbReference type="EMBL" id="ABG23242.1"/>
    </source>
</evidence>
<feature type="transmembrane region" description="Helical" evidence="17">
    <location>
        <begin position="129"/>
        <end position="154"/>
    </location>
</feature>
<keyword evidence="10" id="KW-0999">Mitochondrion inner membrane</keyword>
<dbReference type="GO" id="GO:0046872">
    <property type="term" value="F:metal ion binding"/>
    <property type="evidence" value="ECO:0007669"/>
    <property type="project" value="UniProtKB-UniRule"/>
</dbReference>
<reference evidence="20" key="1">
    <citation type="journal article" date="2007" name="J. Mol. Evol.">
        <title>The mitochondrial subgenomes of the nematode Globodera pallida are mosaics: evidence of recombination in an animal mitochondrial genome.</title>
        <authorList>
            <person name="Gibson T."/>
            <person name="Blok V.C."/>
            <person name="Phillips M.S."/>
            <person name="Hong G."/>
            <person name="Kumarasinghe D."/>
            <person name="Riley I.T."/>
            <person name="Dowton M."/>
        </authorList>
    </citation>
    <scope>NUCLEOTIDE SEQUENCE</scope>
</reference>
<evidence type="ECO:0000259" key="18">
    <source>
        <dbReference type="PROSITE" id="PS51002"/>
    </source>
</evidence>
<dbReference type="AlphaFoldDB" id="A5H112"/>
<dbReference type="PANTHER" id="PTHR19271:SF16">
    <property type="entry name" value="CYTOCHROME B"/>
    <property type="match status" value="1"/>
</dbReference>
<evidence type="ECO:0000256" key="7">
    <source>
        <dbReference type="ARBA" id="ARBA00022660"/>
    </source>
</evidence>
<dbReference type="InterPro" id="IPR005798">
    <property type="entry name" value="Cyt_b/b6_C"/>
</dbReference>
<keyword evidence="16 17" id="KW-0472">Membrane</keyword>
<dbReference type="InterPro" id="IPR016174">
    <property type="entry name" value="Di-haem_cyt_TM"/>
</dbReference>
<feature type="transmembrane region" description="Helical" evidence="17">
    <location>
        <begin position="340"/>
        <end position="361"/>
    </location>
</feature>
<feature type="transmembrane region" description="Helical" evidence="17">
    <location>
        <begin position="250"/>
        <end position="269"/>
    </location>
</feature>
<keyword evidence="12 17" id="KW-1133">Transmembrane helix</keyword>
<comment type="cofactor">
    <cofactor evidence="17">
        <name>heme b</name>
        <dbReference type="ChEBI" id="CHEBI:60344"/>
    </cofactor>
    <text evidence="17">Binds 2 heme groups non-covalently.</text>
</comment>
<organism evidence="20">
    <name type="scientific">Globodera pallida</name>
    <name type="common">Potato cyst nematode worm</name>
    <name type="synonym">Heterodera pallida</name>
    <dbReference type="NCBI Taxonomy" id="36090"/>
    <lineage>
        <taxon>Eukaryota</taxon>
        <taxon>Metazoa</taxon>
        <taxon>Ecdysozoa</taxon>
        <taxon>Nematoda</taxon>
        <taxon>Chromadorea</taxon>
        <taxon>Rhabditida</taxon>
        <taxon>Tylenchina</taxon>
        <taxon>Tylenchomorpha</taxon>
        <taxon>Tylenchoidea</taxon>
        <taxon>Heteroderidae</taxon>
        <taxon>Heteroderinae</taxon>
        <taxon>Globodera</taxon>
    </lineage>
</organism>
<dbReference type="GO" id="GO:0006122">
    <property type="term" value="P:mitochondrial electron transport, ubiquinol to cytochrome c"/>
    <property type="evidence" value="ECO:0007669"/>
    <property type="project" value="TreeGrafter"/>
</dbReference>
<feature type="transmembrane region" description="Helical" evidence="17">
    <location>
        <begin position="100"/>
        <end position="123"/>
    </location>
</feature>
<dbReference type="GO" id="GO:0005743">
    <property type="term" value="C:mitochondrial inner membrane"/>
    <property type="evidence" value="ECO:0007669"/>
    <property type="project" value="UniProtKB-SubCell"/>
</dbReference>
<evidence type="ECO:0000256" key="14">
    <source>
        <dbReference type="ARBA" id="ARBA00023075"/>
    </source>
</evidence>
<dbReference type="Pfam" id="PF00032">
    <property type="entry name" value="Cytochrom_B_C"/>
    <property type="match status" value="1"/>
</dbReference>
<keyword evidence="15 17" id="KW-0496">Mitochondrion</keyword>
<keyword evidence="14" id="KW-0830">Ubiquinone</keyword>
<sequence>MGVALLFRNLPVSYDLSYFWNLGSFLGKILMIQISSGFLLVFYYSNSSFFSFDSVQYLMFEVNEGWFFRLLHFNFVSLFFIVSFLHLLKGFFYSSYRLKSVWSVGVILLVFLMLISFLGYVMVWSQMSFWAGIVITSLLGVVPYFGLDFIFFFWGAFIFGGNSLKFFFALHFLLPFFLVFLVFFHLYFLHFYSSSSSLFFFSFFVKKSFYPFFWFKDLLNIFLVLVYFGFFLIAPFFFSDFLMFEEINFLVSPVHIVPEWYFLFAYAILRSFTSKVLGVFLLFLSILVFLGFVFLGSKKGLNDLSNKSLVLVFVLLWFLLSWIGGALLEAPFLTLGWGFSWFYFLLVFLIFLNFVSVDFFFG</sequence>
<accession>A5H112</accession>
<dbReference type="InterPro" id="IPR036150">
    <property type="entry name" value="Cyt_b/b6_C_sf"/>
</dbReference>
<comment type="function">
    <text evidence="1 17">Component of the ubiquinol-cytochrome c reductase complex (complex III or cytochrome b-c1 complex) that is part of the mitochondrial respiratory chain. The b-c1 complex mediates electron transfer from ubiquinol to cytochrome c. Contributes to the generation of a proton gradient across the mitochondrial membrane that is then used for ATP synthesis.</text>
</comment>
<keyword evidence="9 17" id="KW-0479">Metal-binding</keyword>
<feature type="transmembrane region" description="Helical" evidence="17">
    <location>
        <begin position="25"/>
        <end position="46"/>
    </location>
</feature>
<feature type="transmembrane region" description="Helical" evidence="17">
    <location>
        <begin position="66"/>
        <end position="88"/>
    </location>
</feature>
<feature type="transmembrane region" description="Helical" evidence="17">
    <location>
        <begin position="308"/>
        <end position="328"/>
    </location>
</feature>
<evidence type="ECO:0000256" key="15">
    <source>
        <dbReference type="ARBA" id="ARBA00023128"/>
    </source>
</evidence>
<dbReference type="InterPro" id="IPR027387">
    <property type="entry name" value="Cytb/b6-like_sf"/>
</dbReference>
<evidence type="ECO:0000256" key="12">
    <source>
        <dbReference type="ARBA" id="ARBA00022989"/>
    </source>
</evidence>
<evidence type="ECO:0000256" key="2">
    <source>
        <dbReference type="ARBA" id="ARBA00004448"/>
    </source>
</evidence>
<evidence type="ECO:0000256" key="9">
    <source>
        <dbReference type="ARBA" id="ARBA00022723"/>
    </source>
</evidence>
<evidence type="ECO:0000256" key="17">
    <source>
        <dbReference type="RuleBase" id="RU362117"/>
    </source>
</evidence>
<dbReference type="EMBL" id="DQ631912">
    <property type="protein sequence ID" value="ABG23242.1"/>
    <property type="molecule type" value="Genomic_DNA"/>
</dbReference>
<dbReference type="PROSITE" id="PS51003">
    <property type="entry name" value="CYTB_CTER"/>
    <property type="match status" value="1"/>
</dbReference>
<feature type="transmembrane region" description="Helical" evidence="17">
    <location>
        <begin position="166"/>
        <end position="188"/>
    </location>
</feature>
<evidence type="ECO:0000256" key="16">
    <source>
        <dbReference type="ARBA" id="ARBA00023136"/>
    </source>
</evidence>
<dbReference type="SUPFAM" id="SSF81342">
    <property type="entry name" value="Transmembrane di-heme cytochromes"/>
    <property type="match status" value="1"/>
</dbReference>
<feature type="domain" description="Cytochrome b/b6 C-terminal region profile" evidence="19">
    <location>
        <begin position="199"/>
        <end position="362"/>
    </location>
</feature>
<feature type="domain" description="Cytochrome b/b6 N-terminal region profile" evidence="18">
    <location>
        <begin position="1"/>
        <end position="198"/>
    </location>
</feature>
<keyword evidence="13 17" id="KW-0408">Iron</keyword>
<dbReference type="PROSITE" id="PS51002">
    <property type="entry name" value="CYTB_NTER"/>
    <property type="match status" value="1"/>
</dbReference>
<evidence type="ECO:0000256" key="5">
    <source>
        <dbReference type="ARBA" id="ARBA00022448"/>
    </source>
</evidence>
<geneLocation type="mitochondrion" evidence="20"/>
<dbReference type="GO" id="GO:0008121">
    <property type="term" value="F:quinol-cytochrome-c reductase activity"/>
    <property type="evidence" value="ECO:0007669"/>
    <property type="project" value="TreeGrafter"/>
</dbReference>
<keyword evidence="6 17" id="KW-0349">Heme</keyword>
<evidence type="ECO:0000256" key="3">
    <source>
        <dbReference type="ARBA" id="ARBA00011649"/>
    </source>
</evidence>
<evidence type="ECO:0000256" key="13">
    <source>
        <dbReference type="ARBA" id="ARBA00023004"/>
    </source>
</evidence>
<feature type="transmembrane region" description="Helical" evidence="17">
    <location>
        <begin position="218"/>
        <end position="238"/>
    </location>
</feature>
<evidence type="ECO:0000256" key="8">
    <source>
        <dbReference type="ARBA" id="ARBA00022692"/>
    </source>
</evidence>
<evidence type="ECO:0000256" key="6">
    <source>
        <dbReference type="ARBA" id="ARBA00022617"/>
    </source>
</evidence>
<dbReference type="Gene3D" id="1.20.810.10">
    <property type="entry name" value="Cytochrome Bc1 Complex, Chain C"/>
    <property type="match status" value="1"/>
</dbReference>
<comment type="similarity">
    <text evidence="17">Belongs to the cytochrome b family.</text>
</comment>
<dbReference type="GO" id="GO:0016491">
    <property type="term" value="F:oxidoreductase activity"/>
    <property type="evidence" value="ECO:0007669"/>
    <property type="project" value="UniProtKB-UniRule"/>
</dbReference>
<protein>
    <recommendedName>
        <fullName evidence="4 17">Cytochrome b</fullName>
    </recommendedName>
</protein>
<feature type="transmembrane region" description="Helical" evidence="17">
    <location>
        <begin position="275"/>
        <end position="296"/>
    </location>
</feature>
<evidence type="ECO:0000259" key="19">
    <source>
        <dbReference type="PROSITE" id="PS51003"/>
    </source>
</evidence>
<dbReference type="InterPro" id="IPR005797">
    <property type="entry name" value="Cyt_b/b6_N"/>
</dbReference>